<accession>A0A8H3DFM5</accession>
<dbReference type="Gene3D" id="3.70.10.10">
    <property type="match status" value="1"/>
</dbReference>
<evidence type="ECO:0000313" key="2">
    <source>
        <dbReference type="EMBL" id="CAE6528539.1"/>
    </source>
</evidence>
<feature type="region of interest" description="Disordered" evidence="1">
    <location>
        <begin position="140"/>
        <end position="340"/>
    </location>
</feature>
<dbReference type="InterPro" id="IPR007268">
    <property type="entry name" value="Rad9/Ddc1"/>
</dbReference>
<proteinExistence type="predicted"/>
<feature type="compositionally biased region" description="Polar residues" evidence="1">
    <location>
        <begin position="181"/>
        <end position="206"/>
    </location>
</feature>
<evidence type="ECO:0000313" key="3">
    <source>
        <dbReference type="Proteomes" id="UP000663861"/>
    </source>
</evidence>
<feature type="compositionally biased region" description="Pro residues" evidence="1">
    <location>
        <begin position="327"/>
        <end position="338"/>
    </location>
</feature>
<protein>
    <submittedName>
        <fullName evidence="2">Uncharacterized protein</fullName>
    </submittedName>
</protein>
<dbReference type="Proteomes" id="UP000663861">
    <property type="component" value="Unassembled WGS sequence"/>
</dbReference>
<gene>
    <name evidence="2" type="ORF">RDB_LOCUS169521</name>
</gene>
<sequence>MKDLLDHFGRRADAQLQWMFSDDEVRVRSLERDADNQGKHQIATEISIPGEEFDVYDILYAPIGLAFHLREINASIALAESLSIPIEFSFTESGGPMTIMLELDAADQLAMVATSTTTGFGPEYDEAIAAAVAKRQRDEEDANNLANASVRSSAASSRAGIMPSAKRRTGKVVEVSRIGRSESTISKGNMSGSGQIAWSTTPSTRAGPSGSRGDTPRVQATPSFALPPKAQSTQNQAAQPMDESSFGIGANFQSTPHPPLPSRRDQPLIPRGTPSFVIPPNAQSTQRPPSPPSFSLAPKAQSTFRPKFEMPSQAELSQRPQSSPLFTMPPPPPRPLFLPPSQLTQKEVLEEAGLGDLEHMTQKELDAMLGDENEEEIPGTPEEQGHLSMNELEELFNESDFDATDSQVVGTQGASVARLGDKTFKPLFDDD</sequence>
<dbReference type="GO" id="GO:0031573">
    <property type="term" value="P:mitotic intra-S DNA damage checkpoint signaling"/>
    <property type="evidence" value="ECO:0007669"/>
    <property type="project" value="TreeGrafter"/>
</dbReference>
<dbReference type="AlphaFoldDB" id="A0A8H3DFM5"/>
<evidence type="ECO:0000256" key="1">
    <source>
        <dbReference type="SAM" id="MobiDB-lite"/>
    </source>
</evidence>
<dbReference type="GO" id="GO:0030896">
    <property type="term" value="C:checkpoint clamp complex"/>
    <property type="evidence" value="ECO:0007669"/>
    <property type="project" value="InterPro"/>
</dbReference>
<comment type="caution">
    <text evidence="2">The sequence shown here is derived from an EMBL/GenBank/DDBJ whole genome shotgun (WGS) entry which is preliminary data.</text>
</comment>
<feature type="compositionally biased region" description="Low complexity" evidence="1">
    <location>
        <begin position="143"/>
        <end position="159"/>
    </location>
</feature>
<dbReference type="PANTHER" id="PTHR15237">
    <property type="entry name" value="DNA REPAIR PROTEIN RAD9"/>
    <property type="match status" value="1"/>
</dbReference>
<dbReference type="PANTHER" id="PTHR15237:SF0">
    <property type="entry name" value="CELL CYCLE CHECKPOINT CONTROL PROTEIN"/>
    <property type="match status" value="1"/>
</dbReference>
<dbReference type="GO" id="GO:0006281">
    <property type="term" value="P:DNA repair"/>
    <property type="evidence" value="ECO:0007669"/>
    <property type="project" value="TreeGrafter"/>
</dbReference>
<name>A0A8H3DFM5_9AGAM</name>
<reference evidence="2" key="1">
    <citation type="submission" date="2021-01" db="EMBL/GenBank/DDBJ databases">
        <authorList>
            <person name="Kaushik A."/>
        </authorList>
    </citation>
    <scope>NUCLEOTIDE SEQUENCE</scope>
    <source>
        <strain evidence="2">AG4-RS23</strain>
    </source>
</reference>
<dbReference type="GO" id="GO:0071479">
    <property type="term" value="P:cellular response to ionizing radiation"/>
    <property type="evidence" value="ECO:0007669"/>
    <property type="project" value="TreeGrafter"/>
</dbReference>
<dbReference type="Pfam" id="PF04139">
    <property type="entry name" value="Rad9"/>
    <property type="match status" value="1"/>
</dbReference>
<dbReference type="GO" id="GO:0000076">
    <property type="term" value="P:DNA replication checkpoint signaling"/>
    <property type="evidence" value="ECO:0007669"/>
    <property type="project" value="TreeGrafter"/>
</dbReference>
<dbReference type="EMBL" id="CAJMWY010004346">
    <property type="protein sequence ID" value="CAE6528539.1"/>
    <property type="molecule type" value="Genomic_DNA"/>
</dbReference>
<organism evidence="2 3">
    <name type="scientific">Rhizoctonia solani</name>
    <dbReference type="NCBI Taxonomy" id="456999"/>
    <lineage>
        <taxon>Eukaryota</taxon>
        <taxon>Fungi</taxon>
        <taxon>Dikarya</taxon>
        <taxon>Basidiomycota</taxon>
        <taxon>Agaricomycotina</taxon>
        <taxon>Agaricomycetes</taxon>
        <taxon>Cantharellales</taxon>
        <taxon>Ceratobasidiaceae</taxon>
        <taxon>Rhizoctonia</taxon>
    </lineage>
</organism>